<reference evidence="5" key="2">
    <citation type="submission" date="2025-09" db="UniProtKB">
        <authorList>
            <consortium name="Ensembl"/>
        </authorList>
    </citation>
    <scope>IDENTIFICATION</scope>
</reference>
<evidence type="ECO:0000259" key="4">
    <source>
        <dbReference type="PROSITE" id="PS50002"/>
    </source>
</evidence>
<dbReference type="FunFam" id="2.30.30.40:FF:000025">
    <property type="entry name" value="SH3 and multiple ankyrin repeat domains protein 2"/>
    <property type="match status" value="1"/>
</dbReference>
<protein>
    <submittedName>
        <fullName evidence="5">SH3 and multiple ankyrin repeat domains 1</fullName>
    </submittedName>
</protein>
<evidence type="ECO:0000313" key="6">
    <source>
        <dbReference type="Proteomes" id="UP000694559"/>
    </source>
</evidence>
<evidence type="ECO:0000313" key="5">
    <source>
        <dbReference type="Ensembl" id="ENSNNAP00000025070.1"/>
    </source>
</evidence>
<keyword evidence="6" id="KW-1185">Reference proteome</keyword>
<feature type="region of interest" description="Disordered" evidence="3">
    <location>
        <begin position="78"/>
        <end position="128"/>
    </location>
</feature>
<dbReference type="GO" id="GO:0030160">
    <property type="term" value="F:synaptic receptor adaptor activity"/>
    <property type="evidence" value="ECO:0007669"/>
    <property type="project" value="TreeGrafter"/>
</dbReference>
<dbReference type="SMART" id="SM00326">
    <property type="entry name" value="SH3"/>
    <property type="match status" value="1"/>
</dbReference>
<gene>
    <name evidence="5" type="primary">SHANK1</name>
</gene>
<evidence type="ECO:0000256" key="3">
    <source>
        <dbReference type="SAM" id="MobiDB-lite"/>
    </source>
</evidence>
<dbReference type="GeneTree" id="ENSGT00940000153561"/>
<evidence type="ECO:0000256" key="2">
    <source>
        <dbReference type="PROSITE-ProRule" id="PRU00192"/>
    </source>
</evidence>
<reference evidence="5" key="1">
    <citation type="submission" date="2025-08" db="UniProtKB">
        <authorList>
            <consortium name="Ensembl"/>
        </authorList>
    </citation>
    <scope>IDENTIFICATION</scope>
</reference>
<proteinExistence type="predicted"/>
<sequence>MISSNNQFTKLLKKLTTVPFQETPQYASRRRDGPQNLTVPHTLLRANSDTSMNLPDWMLYAQPSIPPATVAVQGQKITTGTLRSSSSPRGARSRSPSRGRHTDEAKKQRVNSDVANGRNKGNLSRGVKRKLYSAVPGRTFMAVKPYQAQGEGELSISKGEKIKVLSVGEGGFWEGQVKGRVGWFPSDCVEEVPNKSQEGNRSDKAKRLFRHYTVGSYDSFDAPSPAEWSWSLS</sequence>
<name>A0A8C6Y631_NAJNA</name>
<dbReference type="Gene3D" id="2.30.30.40">
    <property type="entry name" value="SH3 Domains"/>
    <property type="match status" value="1"/>
</dbReference>
<dbReference type="GO" id="GO:0045211">
    <property type="term" value="C:postsynaptic membrane"/>
    <property type="evidence" value="ECO:0007669"/>
    <property type="project" value="TreeGrafter"/>
</dbReference>
<dbReference type="InterPro" id="IPR051569">
    <property type="entry name" value="SHANK"/>
</dbReference>
<dbReference type="Pfam" id="PF07653">
    <property type="entry name" value="SH3_2"/>
    <property type="match status" value="1"/>
</dbReference>
<dbReference type="InterPro" id="IPR001452">
    <property type="entry name" value="SH3_domain"/>
</dbReference>
<evidence type="ECO:0000256" key="1">
    <source>
        <dbReference type="ARBA" id="ARBA00022443"/>
    </source>
</evidence>
<accession>A0A8C6Y631</accession>
<dbReference type="PROSITE" id="PS50002">
    <property type="entry name" value="SH3"/>
    <property type="match status" value="1"/>
</dbReference>
<dbReference type="InterPro" id="IPR036028">
    <property type="entry name" value="SH3-like_dom_sf"/>
</dbReference>
<dbReference type="AlphaFoldDB" id="A0A8C6Y631"/>
<dbReference type="GO" id="GO:0043197">
    <property type="term" value="C:dendritic spine"/>
    <property type="evidence" value="ECO:0007669"/>
    <property type="project" value="TreeGrafter"/>
</dbReference>
<organism evidence="5 6">
    <name type="scientific">Naja naja</name>
    <name type="common">Indian cobra</name>
    <dbReference type="NCBI Taxonomy" id="35670"/>
    <lineage>
        <taxon>Eukaryota</taxon>
        <taxon>Metazoa</taxon>
        <taxon>Chordata</taxon>
        <taxon>Craniata</taxon>
        <taxon>Vertebrata</taxon>
        <taxon>Euteleostomi</taxon>
        <taxon>Lepidosauria</taxon>
        <taxon>Squamata</taxon>
        <taxon>Bifurcata</taxon>
        <taxon>Unidentata</taxon>
        <taxon>Episquamata</taxon>
        <taxon>Toxicofera</taxon>
        <taxon>Serpentes</taxon>
        <taxon>Colubroidea</taxon>
        <taxon>Elapidae</taxon>
        <taxon>Elapinae</taxon>
        <taxon>Naja</taxon>
    </lineage>
</organism>
<dbReference type="GO" id="GO:0035255">
    <property type="term" value="F:ionotropic glutamate receptor binding"/>
    <property type="evidence" value="ECO:0007669"/>
    <property type="project" value="TreeGrafter"/>
</dbReference>
<dbReference type="SUPFAM" id="SSF50044">
    <property type="entry name" value="SH3-domain"/>
    <property type="match status" value="1"/>
</dbReference>
<dbReference type="OrthoDB" id="445896at2759"/>
<dbReference type="PANTHER" id="PTHR24135">
    <property type="entry name" value="SH3 AND MULTIPLE ANKYRIN REPEAT DOMAINS PROTEIN"/>
    <property type="match status" value="1"/>
</dbReference>
<dbReference type="Proteomes" id="UP000694559">
    <property type="component" value="Unplaced"/>
</dbReference>
<feature type="compositionally biased region" description="Polar residues" evidence="3">
    <location>
        <begin position="111"/>
        <end position="122"/>
    </location>
</feature>
<dbReference type="PANTHER" id="PTHR24135:SF3">
    <property type="entry name" value="SH3 AND MULTIPLE ANKYRIN REPEAT DOMAINS PROTEIN 1"/>
    <property type="match status" value="1"/>
</dbReference>
<keyword evidence="1 2" id="KW-0728">SH3 domain</keyword>
<feature type="domain" description="SH3" evidence="4">
    <location>
        <begin position="135"/>
        <end position="194"/>
    </location>
</feature>
<dbReference type="Ensembl" id="ENSNNAT00000026281.1">
    <property type="protein sequence ID" value="ENSNNAP00000025070.1"/>
    <property type="gene ID" value="ENSNNAG00000016218.1"/>
</dbReference>
<dbReference type="GO" id="GO:0014069">
    <property type="term" value="C:postsynaptic density"/>
    <property type="evidence" value="ECO:0007669"/>
    <property type="project" value="TreeGrafter"/>
</dbReference>